<comment type="caution">
    <text evidence="1">The sequence shown here is derived from an EMBL/GenBank/DDBJ whole genome shotgun (WGS) entry which is preliminary data.</text>
</comment>
<dbReference type="NCBIfam" id="TIGR01484">
    <property type="entry name" value="HAD-SF-IIB"/>
    <property type="match status" value="1"/>
</dbReference>
<keyword evidence="2" id="KW-1185">Reference proteome</keyword>
<sequence length="273" mass="30575">MIKLVAIDLDGTLLDPERKITPAVKEAVKAAKKLGVKIVICTGRPLMGVTDILEQLDLTEHGDYVITYNGALVLRADTGEEFIKESISRDDFLDLDAMARKIGLPLMAITRKGIYTPQRDIGKYVVHEAAMVNMPLYYRLPEEIADLEIAKVMTVDEPEKLDNGIAYMPFEFFERFNMVKSTPYYLEFMNKKASKGSAVKHLAKKLFLDMEEVMAIGDEENDRAMLEVAGTPVVMANGKPELKKIAKYVTKSNAESGVAYAINEWVINPYLTD</sequence>
<dbReference type="SFLD" id="SFLDG01144">
    <property type="entry name" value="C2.B.4:_PGP_Like"/>
    <property type="match status" value="1"/>
</dbReference>
<organism evidence="1 2">
    <name type="scientific">Lactococcus hircilactis</name>
    <dbReference type="NCBI Taxonomy" id="1494462"/>
    <lineage>
        <taxon>Bacteria</taxon>
        <taxon>Bacillati</taxon>
        <taxon>Bacillota</taxon>
        <taxon>Bacilli</taxon>
        <taxon>Lactobacillales</taxon>
        <taxon>Streptococcaceae</taxon>
        <taxon>Lactococcus</taxon>
    </lineage>
</organism>
<evidence type="ECO:0000313" key="1">
    <source>
        <dbReference type="EMBL" id="MQW39188.1"/>
    </source>
</evidence>
<dbReference type="Gene3D" id="3.40.50.1000">
    <property type="entry name" value="HAD superfamily/HAD-like"/>
    <property type="match status" value="1"/>
</dbReference>
<accession>A0A7X2D094</accession>
<dbReference type="InterPro" id="IPR023214">
    <property type="entry name" value="HAD_sf"/>
</dbReference>
<dbReference type="InterPro" id="IPR036412">
    <property type="entry name" value="HAD-like_sf"/>
</dbReference>
<dbReference type="PANTHER" id="PTHR10000">
    <property type="entry name" value="PHOSPHOSERINE PHOSPHATASE"/>
    <property type="match status" value="1"/>
</dbReference>
<dbReference type="EMBL" id="WITJ01000005">
    <property type="protein sequence ID" value="MQW39188.1"/>
    <property type="molecule type" value="Genomic_DNA"/>
</dbReference>
<dbReference type="GO" id="GO:0000287">
    <property type="term" value="F:magnesium ion binding"/>
    <property type="evidence" value="ECO:0007669"/>
    <property type="project" value="TreeGrafter"/>
</dbReference>
<evidence type="ECO:0000313" key="2">
    <source>
        <dbReference type="Proteomes" id="UP000439550"/>
    </source>
</evidence>
<dbReference type="Gene3D" id="3.30.1240.10">
    <property type="match status" value="1"/>
</dbReference>
<dbReference type="InterPro" id="IPR006379">
    <property type="entry name" value="HAD-SF_hydro_IIB"/>
</dbReference>
<dbReference type="NCBIfam" id="TIGR00099">
    <property type="entry name" value="Cof-subfamily"/>
    <property type="match status" value="1"/>
</dbReference>
<keyword evidence="1" id="KW-0378">Hydrolase</keyword>
<proteinExistence type="predicted"/>
<dbReference type="SFLD" id="SFLDS00003">
    <property type="entry name" value="Haloacid_Dehalogenase"/>
    <property type="match status" value="1"/>
</dbReference>
<dbReference type="SUPFAM" id="SSF56784">
    <property type="entry name" value="HAD-like"/>
    <property type="match status" value="1"/>
</dbReference>
<dbReference type="GO" id="GO:0050308">
    <property type="term" value="F:sugar-phosphatase activity"/>
    <property type="evidence" value="ECO:0007669"/>
    <property type="project" value="UniProtKB-EC"/>
</dbReference>
<dbReference type="GO" id="GO:0005829">
    <property type="term" value="C:cytosol"/>
    <property type="evidence" value="ECO:0007669"/>
    <property type="project" value="TreeGrafter"/>
</dbReference>
<dbReference type="NCBIfam" id="NF007806">
    <property type="entry name" value="PRK10513.1"/>
    <property type="match status" value="1"/>
</dbReference>
<dbReference type="RefSeq" id="WP_153495870.1">
    <property type="nucleotide sequence ID" value="NZ_CAXYUY010000002.1"/>
</dbReference>
<dbReference type="EC" id="3.1.3.23" evidence="1"/>
<dbReference type="AlphaFoldDB" id="A0A7X2D094"/>
<dbReference type="SFLD" id="SFLDG01140">
    <property type="entry name" value="C2.B:_Phosphomannomutase_and_P"/>
    <property type="match status" value="1"/>
</dbReference>
<dbReference type="OrthoDB" id="9790031at2"/>
<name>A0A7X2D094_9LACT</name>
<dbReference type="InterPro" id="IPR000150">
    <property type="entry name" value="Cof"/>
</dbReference>
<reference evidence="1 2" key="1">
    <citation type="submission" date="2019-10" db="EMBL/GenBank/DDBJ databases">
        <authorList>
            <person name="Dong K."/>
        </authorList>
    </citation>
    <scope>NUCLEOTIDE SEQUENCE [LARGE SCALE GENOMIC DNA]</scope>
    <source>
        <strain evidence="1 2">DSM 28960</strain>
    </source>
</reference>
<protein>
    <submittedName>
        <fullName evidence="1">Sugar-phosphatase</fullName>
        <ecNumber evidence="1">3.1.3.23</ecNumber>
    </submittedName>
</protein>
<dbReference type="Proteomes" id="UP000439550">
    <property type="component" value="Unassembled WGS sequence"/>
</dbReference>
<dbReference type="PANTHER" id="PTHR10000:SF8">
    <property type="entry name" value="HAD SUPERFAMILY HYDROLASE-LIKE, TYPE 3"/>
    <property type="match status" value="1"/>
</dbReference>
<dbReference type="CDD" id="cd07516">
    <property type="entry name" value="HAD_Pase"/>
    <property type="match status" value="1"/>
</dbReference>
<dbReference type="Pfam" id="PF08282">
    <property type="entry name" value="Hydrolase_3"/>
    <property type="match status" value="1"/>
</dbReference>
<gene>
    <name evidence="1" type="ORF">GHI93_04440</name>
</gene>